<reference evidence="2 3" key="1">
    <citation type="submission" date="2024-04" db="EMBL/GenBank/DDBJ databases">
        <title>Tritrichomonas musculus Genome.</title>
        <authorList>
            <person name="Alves-Ferreira E."/>
            <person name="Grigg M."/>
            <person name="Lorenzi H."/>
            <person name="Galac M."/>
        </authorList>
    </citation>
    <scope>NUCLEOTIDE SEQUENCE [LARGE SCALE GENOMIC DNA]</scope>
    <source>
        <strain evidence="2 3">EAF2021</strain>
    </source>
</reference>
<dbReference type="Gene3D" id="3.10.20.90">
    <property type="entry name" value="Phosphatidylinositol 3-kinase Catalytic Subunit, Chain A, domain 1"/>
    <property type="match status" value="1"/>
</dbReference>
<dbReference type="Proteomes" id="UP001470230">
    <property type="component" value="Unassembled WGS sequence"/>
</dbReference>
<dbReference type="SUPFAM" id="SSF54236">
    <property type="entry name" value="Ubiquitin-like"/>
    <property type="match status" value="1"/>
</dbReference>
<protein>
    <recommendedName>
        <fullName evidence="1">Ubiquitin-like domain-containing protein</fullName>
    </recommendedName>
</protein>
<dbReference type="InterPro" id="IPR029071">
    <property type="entry name" value="Ubiquitin-like_domsf"/>
</dbReference>
<name>A0ABR2H6A7_9EUKA</name>
<dbReference type="PROSITE" id="PS50053">
    <property type="entry name" value="UBIQUITIN_2"/>
    <property type="match status" value="1"/>
</dbReference>
<organism evidence="2 3">
    <name type="scientific">Tritrichomonas musculus</name>
    <dbReference type="NCBI Taxonomy" id="1915356"/>
    <lineage>
        <taxon>Eukaryota</taxon>
        <taxon>Metamonada</taxon>
        <taxon>Parabasalia</taxon>
        <taxon>Tritrichomonadida</taxon>
        <taxon>Tritrichomonadidae</taxon>
        <taxon>Tritrichomonas</taxon>
    </lineage>
</organism>
<comment type="caution">
    <text evidence="2">The sequence shown here is derived from an EMBL/GenBank/DDBJ whole genome shotgun (WGS) entry which is preliminary data.</text>
</comment>
<evidence type="ECO:0000313" key="2">
    <source>
        <dbReference type="EMBL" id="KAK8840965.1"/>
    </source>
</evidence>
<accession>A0ABR2H6A7</accession>
<dbReference type="Pfam" id="PF00240">
    <property type="entry name" value="ubiquitin"/>
    <property type="match status" value="1"/>
</dbReference>
<feature type="domain" description="Ubiquitin-like" evidence="1">
    <location>
        <begin position="1"/>
        <end position="68"/>
    </location>
</feature>
<proteinExistence type="predicted"/>
<evidence type="ECO:0000259" key="1">
    <source>
        <dbReference type="PROSITE" id="PS50053"/>
    </source>
</evidence>
<dbReference type="EMBL" id="JAPFFF010000043">
    <property type="protein sequence ID" value="KAK8840965.1"/>
    <property type="molecule type" value="Genomic_DNA"/>
</dbReference>
<dbReference type="InterPro" id="IPR000626">
    <property type="entry name" value="Ubiquitin-like_dom"/>
</dbReference>
<sequence length="74" mass="8543">MRLNITLPSGIIYEVEADPNEKLDRVYEEVASQLYVLPDQLKLIYDGYSMDRNETTNHYNLTESSNIYACPTLP</sequence>
<keyword evidence="3" id="KW-1185">Reference proteome</keyword>
<evidence type="ECO:0000313" key="3">
    <source>
        <dbReference type="Proteomes" id="UP001470230"/>
    </source>
</evidence>
<gene>
    <name evidence="2" type="ORF">M9Y10_027799</name>
</gene>
<dbReference type="CDD" id="cd17039">
    <property type="entry name" value="Ubl_ubiquitin_like"/>
    <property type="match status" value="1"/>
</dbReference>